<evidence type="ECO:0000256" key="9">
    <source>
        <dbReference type="SAM" id="MobiDB-lite"/>
    </source>
</evidence>
<feature type="transmembrane region" description="Helical" evidence="10">
    <location>
        <begin position="66"/>
        <end position="85"/>
    </location>
</feature>
<keyword evidence="6 10" id="KW-0472">Membrane</keyword>
<feature type="region of interest" description="Disordered" evidence="9">
    <location>
        <begin position="446"/>
        <end position="492"/>
    </location>
</feature>
<feature type="domain" description="G-protein coupled receptors family 1 profile" evidence="11">
    <location>
        <begin position="45"/>
        <end position="331"/>
    </location>
</feature>
<evidence type="ECO:0000256" key="4">
    <source>
        <dbReference type="ARBA" id="ARBA00022989"/>
    </source>
</evidence>
<keyword evidence="4 10" id="KW-1133">Transmembrane helix</keyword>
<dbReference type="AlphaFoldDB" id="A0A814ACP2"/>
<feature type="compositionally biased region" description="Low complexity" evidence="9">
    <location>
        <begin position="448"/>
        <end position="462"/>
    </location>
</feature>
<gene>
    <name evidence="12" type="ORF">OXX778_LOCUS11893</name>
</gene>
<dbReference type="PANTHER" id="PTHR45695:SF9">
    <property type="entry name" value="LEUCOKININ RECEPTOR"/>
    <property type="match status" value="1"/>
</dbReference>
<dbReference type="PANTHER" id="PTHR45695">
    <property type="entry name" value="LEUCOKININ RECEPTOR-RELATED"/>
    <property type="match status" value="1"/>
</dbReference>
<dbReference type="InterPro" id="IPR017452">
    <property type="entry name" value="GPCR_Rhodpsn_7TM"/>
</dbReference>
<feature type="transmembrane region" description="Helical" evidence="10">
    <location>
        <begin position="215"/>
        <end position="243"/>
    </location>
</feature>
<evidence type="ECO:0000313" key="12">
    <source>
        <dbReference type="EMBL" id="CAF0910827.1"/>
    </source>
</evidence>
<sequence length="848" mass="100475">MNISSEEEIFDSSDTSTTNSSEIPIWYSTIFSILYALITILSLIGNTIILIVILRRRRMRVVTNFFLANITIANLIYTCCAPLQFIDELYGYWVYNQIMCPLLPFFSTLSINVNTMSMIAASIERLVVIVFPYKPKLTKKNTLLVILFIWIFSILTSLPWIFLLKLNNIFETLSENIISKIENRTEYDELLFFLKQDSAEIVQCDPIIGTEMKYYYILLCILQYFLPLLVLMITYSIIAYYIYFINSRVDSLMDNKFYNHFLSKNKKKLIKMLVFMIICFNICWLPLQMNAMIRVINENIKESLSKETDRKIWMVIHLLAFSHFCYNPFINGLLNKKFKQEIISLFKTIFNRTKQLLFDNRFYTCIIKRYDYPLEHKMVRICLEKGKLDHLQIHQYESKFKSDPDYLDEFNNLVLIKVKEAENRNPRSIQILDNAKLNLKTSSSSKISFNQSTSSNNSNTSSLANQKNKKFNKRNSLNESLPNRTRKRSSKSIVFKLKSKNDSDRTVDFDFINYNRLKYLNFYSNCNLIEHENVRTNRILNKNKTEKVYDVTIMTYDKKTNTKNSQLTCDLYNSINRGPKSRVISFALYGNDAIYFKLLKKLVRNIKLKYPGWLMRIYHDNSIDKSVKCKLECMWDQDESRFFDLVDFCNIEKFPNGLQTINLKYMHGMTWRWLPLGDSFVDFFLSRDTDSLIEQREIDSFNVWFKSNTLFHVMRDHPRHGTEILGGGWGYANLKNRELGNYLFKIITIKRIALHYNPRSSENDKRNLKGFDQFLLSRFFWKYAKKNSTIHDSYTCMEFGGRPWPTQRIGDCFFGCPDCCRHENRNSNFSYICPIECRPKKHLDWIYC</sequence>
<keyword evidence="13" id="KW-1185">Reference proteome</keyword>
<dbReference type="InterPro" id="IPR000276">
    <property type="entry name" value="GPCR_Rhodpsn"/>
</dbReference>
<keyword evidence="3 10" id="KW-0812">Transmembrane</keyword>
<evidence type="ECO:0000256" key="5">
    <source>
        <dbReference type="ARBA" id="ARBA00023040"/>
    </source>
</evidence>
<dbReference type="PRINTS" id="PR00237">
    <property type="entry name" value="GPCRRHODOPSN"/>
</dbReference>
<accession>A0A814ACP2</accession>
<protein>
    <recommendedName>
        <fullName evidence="11">G-protein coupled receptors family 1 profile domain-containing protein</fullName>
    </recommendedName>
</protein>
<dbReference type="Pfam" id="PF00001">
    <property type="entry name" value="7tm_1"/>
    <property type="match status" value="1"/>
</dbReference>
<proteinExistence type="inferred from homology"/>
<dbReference type="OrthoDB" id="204305at2759"/>
<evidence type="ECO:0000256" key="2">
    <source>
        <dbReference type="ARBA" id="ARBA00010663"/>
    </source>
</evidence>
<dbReference type="EMBL" id="CAJNOC010002072">
    <property type="protein sequence ID" value="CAF0910827.1"/>
    <property type="molecule type" value="Genomic_DNA"/>
</dbReference>
<evidence type="ECO:0000256" key="10">
    <source>
        <dbReference type="SAM" id="Phobius"/>
    </source>
</evidence>
<dbReference type="Proteomes" id="UP000663879">
    <property type="component" value="Unassembled WGS sequence"/>
</dbReference>
<dbReference type="SUPFAM" id="SSF81321">
    <property type="entry name" value="Family A G protein-coupled receptor-like"/>
    <property type="match status" value="1"/>
</dbReference>
<evidence type="ECO:0000313" key="13">
    <source>
        <dbReference type="Proteomes" id="UP000663879"/>
    </source>
</evidence>
<feature type="transmembrane region" description="Helical" evidence="10">
    <location>
        <begin position="143"/>
        <end position="163"/>
    </location>
</feature>
<feature type="transmembrane region" description="Helical" evidence="10">
    <location>
        <begin position="269"/>
        <end position="287"/>
    </location>
</feature>
<feature type="transmembrane region" description="Helical" evidence="10">
    <location>
        <begin position="25"/>
        <end position="54"/>
    </location>
</feature>
<evidence type="ECO:0000259" key="11">
    <source>
        <dbReference type="PROSITE" id="PS50262"/>
    </source>
</evidence>
<reference evidence="12" key="1">
    <citation type="submission" date="2021-02" db="EMBL/GenBank/DDBJ databases">
        <authorList>
            <person name="Nowell W R."/>
        </authorList>
    </citation>
    <scope>NUCLEOTIDE SEQUENCE</scope>
    <source>
        <strain evidence="12">Ploen Becks lab</strain>
    </source>
</reference>
<keyword evidence="5" id="KW-0297">G-protein coupled receptor</keyword>
<keyword evidence="8" id="KW-0807">Transducer</keyword>
<dbReference type="Gene3D" id="1.20.1070.10">
    <property type="entry name" value="Rhodopsin 7-helix transmembrane proteins"/>
    <property type="match status" value="1"/>
</dbReference>
<organism evidence="12 13">
    <name type="scientific">Brachionus calyciflorus</name>
    <dbReference type="NCBI Taxonomy" id="104777"/>
    <lineage>
        <taxon>Eukaryota</taxon>
        <taxon>Metazoa</taxon>
        <taxon>Spiralia</taxon>
        <taxon>Gnathifera</taxon>
        <taxon>Rotifera</taxon>
        <taxon>Eurotatoria</taxon>
        <taxon>Monogononta</taxon>
        <taxon>Pseudotrocha</taxon>
        <taxon>Ploima</taxon>
        <taxon>Brachionidae</taxon>
        <taxon>Brachionus</taxon>
    </lineage>
</organism>
<evidence type="ECO:0000256" key="7">
    <source>
        <dbReference type="ARBA" id="ARBA00023170"/>
    </source>
</evidence>
<evidence type="ECO:0000256" key="8">
    <source>
        <dbReference type="ARBA" id="ARBA00023224"/>
    </source>
</evidence>
<evidence type="ECO:0000256" key="6">
    <source>
        <dbReference type="ARBA" id="ARBA00023136"/>
    </source>
</evidence>
<comment type="caution">
    <text evidence="12">The sequence shown here is derived from an EMBL/GenBank/DDBJ whole genome shotgun (WGS) entry which is preliminary data.</text>
</comment>
<dbReference type="GO" id="GO:0004983">
    <property type="term" value="F:neuropeptide Y receptor activity"/>
    <property type="evidence" value="ECO:0007669"/>
    <property type="project" value="InterPro"/>
</dbReference>
<dbReference type="InterPro" id="IPR000611">
    <property type="entry name" value="NPY_rcpt"/>
</dbReference>
<evidence type="ECO:0000256" key="3">
    <source>
        <dbReference type="ARBA" id="ARBA00022692"/>
    </source>
</evidence>
<feature type="compositionally biased region" description="Polar residues" evidence="9">
    <location>
        <begin position="474"/>
        <end position="483"/>
    </location>
</feature>
<name>A0A814ACP2_9BILA</name>
<dbReference type="GO" id="GO:0005886">
    <property type="term" value="C:plasma membrane"/>
    <property type="evidence" value="ECO:0007669"/>
    <property type="project" value="TreeGrafter"/>
</dbReference>
<comment type="subcellular location">
    <subcellularLocation>
        <location evidence="1">Membrane</location>
        <topology evidence="1">Multi-pass membrane protein</topology>
    </subcellularLocation>
</comment>
<keyword evidence="7" id="KW-0675">Receptor</keyword>
<dbReference type="PROSITE" id="PS50262">
    <property type="entry name" value="G_PROTEIN_RECEP_F1_2"/>
    <property type="match status" value="1"/>
</dbReference>
<comment type="similarity">
    <text evidence="2">Belongs to the G-protein coupled receptor 1 family.</text>
</comment>
<evidence type="ECO:0000256" key="1">
    <source>
        <dbReference type="ARBA" id="ARBA00004141"/>
    </source>
</evidence>
<dbReference type="PRINTS" id="PR01012">
    <property type="entry name" value="NRPEPTIDEYR"/>
</dbReference>